<organism evidence="3 4">
    <name type="scientific">Sagittula salina</name>
    <dbReference type="NCBI Taxonomy" id="2820268"/>
    <lineage>
        <taxon>Bacteria</taxon>
        <taxon>Pseudomonadati</taxon>
        <taxon>Pseudomonadota</taxon>
        <taxon>Alphaproteobacteria</taxon>
        <taxon>Rhodobacterales</taxon>
        <taxon>Roseobacteraceae</taxon>
        <taxon>Sagittula</taxon>
    </lineage>
</organism>
<dbReference type="Gene3D" id="3.30.750.140">
    <property type="match status" value="1"/>
</dbReference>
<feature type="compositionally biased region" description="Low complexity" evidence="1">
    <location>
        <begin position="405"/>
        <end position="417"/>
    </location>
</feature>
<dbReference type="InterPro" id="IPR038610">
    <property type="entry name" value="FliK-like_C_sf"/>
</dbReference>
<feature type="domain" description="Flagellar hook-length control protein-like C-terminal" evidence="2">
    <location>
        <begin position="330"/>
        <end position="396"/>
    </location>
</feature>
<evidence type="ECO:0000256" key="1">
    <source>
        <dbReference type="SAM" id="MobiDB-lite"/>
    </source>
</evidence>
<evidence type="ECO:0000313" key="3">
    <source>
        <dbReference type="EMBL" id="MBP0484573.1"/>
    </source>
</evidence>
<dbReference type="RefSeq" id="WP_209363045.1">
    <property type="nucleotide sequence ID" value="NZ_JAGISH010000014.1"/>
</dbReference>
<protein>
    <submittedName>
        <fullName evidence="3">Flagellar hook-length control protein FliK</fullName>
    </submittedName>
</protein>
<dbReference type="AlphaFoldDB" id="A0A940MRG3"/>
<evidence type="ECO:0000313" key="4">
    <source>
        <dbReference type="Proteomes" id="UP000675940"/>
    </source>
</evidence>
<sequence length="446" mass="45579">MKLMALFNTLPAAGEGATSAEKPAAEGGLFGAMLSLLQSVTTATPEGGDATAEGAGADFLKLADPNLSEGERDALLAQLAEELSLTLTPERLAAAQATLAGEDAAALRDGLARLAAMMEDADLGDAERTAMLAPLVGGLTTVLSQADARTALCLVLEGAGVPEPVDADGQSLLPKGDAADVVALAKAIAGATGTQHAPGAGKALDRLAARLAEAQTSQRVQATGEAARIDPETIEPLTRDLVETLTTQGDARTKSFREVIAALTGAPEADSVRFSPAMEGDAMAASPVDSLRAYRTSAEPVPVAQAARPEVAVEPRQVLDQVRGKVSEDGRIRVALRPEGLGALEIDLAPDEAGRLQVTVRAEQASVLTALRADRDGLVALLRDAGHALDNSSLTFADMGGQGTRQGQRQGAPQGQGFSAFSGEAPAEQDIDIPLQVAAGGVDIRV</sequence>
<accession>A0A940MRG3</accession>
<dbReference type="Pfam" id="PF02120">
    <property type="entry name" value="Flg_hook"/>
    <property type="match status" value="1"/>
</dbReference>
<comment type="caution">
    <text evidence="3">The sequence shown here is derived from an EMBL/GenBank/DDBJ whole genome shotgun (WGS) entry which is preliminary data.</text>
</comment>
<keyword evidence="4" id="KW-1185">Reference proteome</keyword>
<dbReference type="Proteomes" id="UP000675940">
    <property type="component" value="Unassembled WGS sequence"/>
</dbReference>
<gene>
    <name evidence="3" type="ORF">J5474_19045</name>
</gene>
<dbReference type="EMBL" id="JAGISH010000014">
    <property type="protein sequence ID" value="MBP0484573.1"/>
    <property type="molecule type" value="Genomic_DNA"/>
</dbReference>
<feature type="region of interest" description="Disordered" evidence="1">
    <location>
        <begin position="396"/>
        <end position="422"/>
    </location>
</feature>
<name>A0A940MRG3_9RHOB</name>
<keyword evidence="3" id="KW-0969">Cilium</keyword>
<proteinExistence type="predicted"/>
<keyword evidence="3" id="KW-0966">Cell projection</keyword>
<evidence type="ECO:0000259" key="2">
    <source>
        <dbReference type="Pfam" id="PF02120"/>
    </source>
</evidence>
<dbReference type="InterPro" id="IPR021136">
    <property type="entry name" value="Flagellar_hook_control-like_C"/>
</dbReference>
<keyword evidence="3" id="KW-0282">Flagellum</keyword>
<reference evidence="3" key="1">
    <citation type="submission" date="2021-03" db="EMBL/GenBank/DDBJ databases">
        <title>Sagittula salina sp. nov. strain M10.9X isolated from the marine waste.</title>
        <authorList>
            <person name="Satari L."/>
            <person name="Molina-Menor E."/>
            <person name="Vidal-Verdu A."/>
            <person name="Pascual J."/>
            <person name="Pereto J."/>
            <person name="Porcar M."/>
        </authorList>
    </citation>
    <scope>NUCLEOTIDE SEQUENCE</scope>
    <source>
        <strain evidence="3">M10.9X</strain>
    </source>
</reference>